<keyword evidence="2" id="KW-1185">Reference proteome</keyword>
<gene>
    <name evidence="1" type="ORF">SAMN05216200_11421</name>
</gene>
<accession>A0A1M7U1P4</accession>
<evidence type="ECO:0000313" key="2">
    <source>
        <dbReference type="Proteomes" id="UP000184066"/>
    </source>
</evidence>
<protein>
    <recommendedName>
        <fullName evidence="3">Phage tail tube protein</fullName>
    </recommendedName>
</protein>
<dbReference type="Proteomes" id="UP000184066">
    <property type="component" value="Unassembled WGS sequence"/>
</dbReference>
<name>A0A1M7U1P4_9RHOB</name>
<evidence type="ECO:0008006" key="3">
    <source>
        <dbReference type="Google" id="ProtNLM"/>
    </source>
</evidence>
<evidence type="ECO:0000313" key="1">
    <source>
        <dbReference type="EMBL" id="SHN76919.1"/>
    </source>
</evidence>
<dbReference type="OrthoDB" id="2988872at2"/>
<dbReference type="AlphaFoldDB" id="A0A1M7U1P4"/>
<reference evidence="1 2" key="1">
    <citation type="submission" date="2016-12" db="EMBL/GenBank/DDBJ databases">
        <authorList>
            <person name="Song W.-J."/>
            <person name="Kurnit D.M."/>
        </authorList>
    </citation>
    <scope>NUCLEOTIDE SEQUENCE [LARGE SCALE GENOMIC DNA]</scope>
    <source>
        <strain evidence="1 2">CGMCC 1.10808</strain>
    </source>
</reference>
<sequence length="132" mass="13493">MAFYSGRDGVVKAGPGLAAVGEVQSWKLDTSAAFSEAWGMGDLAARHFQSAPPSSTGSVEVYFDPADAGQAVLNVGDEVPLELYPGGDTQGTGYFSLSALIESVSRSGSKTDVVALSINFRANGAVTEGTVA</sequence>
<proteinExistence type="predicted"/>
<dbReference type="RefSeq" id="WP_072748431.1">
    <property type="nucleotide sequence ID" value="NZ_FOHL01000001.1"/>
</dbReference>
<dbReference type="STRING" id="1189325.SAMN04488119_101401"/>
<dbReference type="EMBL" id="FRDL01000014">
    <property type="protein sequence ID" value="SHN76919.1"/>
    <property type="molecule type" value="Genomic_DNA"/>
</dbReference>
<organism evidence="1 2">
    <name type="scientific">Oceanicella actignis</name>
    <dbReference type="NCBI Taxonomy" id="1189325"/>
    <lineage>
        <taxon>Bacteria</taxon>
        <taxon>Pseudomonadati</taxon>
        <taxon>Pseudomonadota</taxon>
        <taxon>Alphaproteobacteria</taxon>
        <taxon>Rhodobacterales</taxon>
        <taxon>Paracoccaceae</taxon>
        <taxon>Oceanicella</taxon>
    </lineage>
</organism>